<dbReference type="HOGENOM" id="CLU_021426_0_0_1"/>
<dbReference type="RefSeq" id="XP_001835194.2">
    <property type="nucleotide sequence ID" value="XM_001835142.2"/>
</dbReference>
<keyword evidence="3" id="KW-0732">Signal</keyword>
<dbReference type="AlphaFoldDB" id="A8NNS9"/>
<dbReference type="eggNOG" id="KOG1339">
    <property type="taxonomic scope" value="Eukaryota"/>
</dbReference>
<name>A8NNS9_COPC7</name>
<dbReference type="InterPro" id="IPR033121">
    <property type="entry name" value="PEPTIDASE_A1"/>
</dbReference>
<dbReference type="KEGG" id="cci:CC1G_07336"/>
<reference evidence="5 6" key="1">
    <citation type="journal article" date="2010" name="Proc. Natl. Acad. Sci. U.S.A.">
        <title>Insights into evolution of multicellular fungi from the assembled chromosomes of the mushroom Coprinopsis cinerea (Coprinus cinereus).</title>
        <authorList>
            <person name="Stajich J.E."/>
            <person name="Wilke S.K."/>
            <person name="Ahren D."/>
            <person name="Au C.H."/>
            <person name="Birren B.W."/>
            <person name="Borodovsky M."/>
            <person name="Burns C."/>
            <person name="Canback B."/>
            <person name="Casselton L.A."/>
            <person name="Cheng C.K."/>
            <person name="Deng J."/>
            <person name="Dietrich F.S."/>
            <person name="Fargo D.C."/>
            <person name="Farman M.L."/>
            <person name="Gathman A.C."/>
            <person name="Goldberg J."/>
            <person name="Guigo R."/>
            <person name="Hoegger P.J."/>
            <person name="Hooker J.B."/>
            <person name="Huggins A."/>
            <person name="James T.Y."/>
            <person name="Kamada T."/>
            <person name="Kilaru S."/>
            <person name="Kodira C."/>
            <person name="Kues U."/>
            <person name="Kupfer D."/>
            <person name="Kwan H.S."/>
            <person name="Lomsadze A."/>
            <person name="Li W."/>
            <person name="Lilly W.W."/>
            <person name="Ma L.J."/>
            <person name="Mackey A.J."/>
            <person name="Manning G."/>
            <person name="Martin F."/>
            <person name="Muraguchi H."/>
            <person name="Natvig D.O."/>
            <person name="Palmerini H."/>
            <person name="Ramesh M.A."/>
            <person name="Rehmeyer C.J."/>
            <person name="Roe B.A."/>
            <person name="Shenoy N."/>
            <person name="Stanke M."/>
            <person name="Ter-Hovhannisyan V."/>
            <person name="Tunlid A."/>
            <person name="Velagapudi R."/>
            <person name="Vision T.J."/>
            <person name="Zeng Q."/>
            <person name="Zolan M.E."/>
            <person name="Pukkila P.J."/>
        </authorList>
    </citation>
    <scope>NUCLEOTIDE SEQUENCE [LARGE SCALE GENOMIC DNA]</scope>
    <source>
        <strain evidence="6">Okayama-7 / 130 / ATCC MYA-4618 / FGSC 9003</strain>
    </source>
</reference>
<dbReference type="GO" id="GO:0006508">
    <property type="term" value="P:proteolysis"/>
    <property type="evidence" value="ECO:0007669"/>
    <property type="project" value="InterPro"/>
</dbReference>
<dbReference type="Proteomes" id="UP000001861">
    <property type="component" value="Unassembled WGS sequence"/>
</dbReference>
<gene>
    <name evidence="5" type="ORF">CC1G_07336</name>
</gene>
<dbReference type="GeneID" id="6011722"/>
<dbReference type="VEuPathDB" id="FungiDB:CC1G_07336"/>
<dbReference type="Gene3D" id="2.40.70.10">
    <property type="entry name" value="Acid Proteases"/>
    <property type="match status" value="2"/>
</dbReference>
<feature type="compositionally biased region" description="Basic and acidic residues" evidence="2">
    <location>
        <begin position="226"/>
        <end position="235"/>
    </location>
</feature>
<dbReference type="CDD" id="cd05471">
    <property type="entry name" value="pepsin_like"/>
    <property type="match status" value="1"/>
</dbReference>
<keyword evidence="6" id="KW-1185">Reference proteome</keyword>
<dbReference type="PRINTS" id="PR00792">
    <property type="entry name" value="PEPSIN"/>
</dbReference>
<dbReference type="OMA" id="WVPVRGY"/>
<dbReference type="InterPro" id="IPR021109">
    <property type="entry name" value="Peptidase_aspartic_dom_sf"/>
</dbReference>
<dbReference type="InParanoid" id="A8NNS9"/>
<evidence type="ECO:0000256" key="1">
    <source>
        <dbReference type="ARBA" id="ARBA00007447"/>
    </source>
</evidence>
<accession>A8NNS9</accession>
<feature type="domain" description="Peptidase A1" evidence="4">
    <location>
        <begin position="91"/>
        <end position="521"/>
    </location>
</feature>
<evidence type="ECO:0000259" key="4">
    <source>
        <dbReference type="PROSITE" id="PS51767"/>
    </source>
</evidence>
<evidence type="ECO:0000313" key="6">
    <source>
        <dbReference type="Proteomes" id="UP000001861"/>
    </source>
</evidence>
<sequence length="602" mass="65050">MFSIWPDTLSRLFLFAVILRSTTAYVAKNVEGPGSDSQEEGPSLEEIARLYTRRTSGGIHLPIVPREVPSGELQRRDAAAIGLGNFVDVIYSVLLTVGGVTTPLILDTGSTDLWLMSDACTSGCTARGQRAPLYPQATFDSTGLEAALFYGDSMTGTSAFGVIGKDTVSLAGLTLEDQYFAAINRTNTSIIDTGGTGIFGLGFPINSVIWNTLFTEQQQRGSIPSQERRSLESRQEGPTLLEPQGAKYGSQRFPTFPLHSRFPSHLADLVHPEADPSQSVRRQVSRGMYALLNSFNTLGSFITRLILESRLDLPMVTVTMQRNTIDVGGNVGLLSIGEMPPDVSLDELTWVPVRAYSYAEGGLPAPQNSPLEEYPIAWEVMIDDVYLNGEKLPRSTLSPPSIQLSALVDTGNSLIRGPEDVVSEIYRRISGSRISSRLAALFPCDEPQRLEFSIGGKLFPVDPRDFMAQIYVDNVGVCVPNVVSTDPPGDGGYLFSWSLGVPFLKSVVSSYYFGNITYPTQDPPRMGFLSTVPEDADQRLRAAVASAARLDGNFPALSNAAPTGTATPDPGDPGSGGSSDNGAYSLQPSFLQSITYDSMDRY</sequence>
<dbReference type="Pfam" id="PF00026">
    <property type="entry name" value="Asp"/>
    <property type="match status" value="2"/>
</dbReference>
<protein>
    <recommendedName>
        <fullName evidence="4">Peptidase A1 domain-containing protein</fullName>
    </recommendedName>
</protein>
<dbReference type="GO" id="GO:0004190">
    <property type="term" value="F:aspartic-type endopeptidase activity"/>
    <property type="evidence" value="ECO:0007669"/>
    <property type="project" value="InterPro"/>
</dbReference>
<dbReference type="PANTHER" id="PTHR47966:SF51">
    <property type="entry name" value="BETA-SITE APP-CLEAVING ENZYME, ISOFORM A-RELATED"/>
    <property type="match status" value="1"/>
</dbReference>
<dbReference type="InterPro" id="IPR034164">
    <property type="entry name" value="Pepsin-like_dom"/>
</dbReference>
<proteinExistence type="inferred from homology"/>
<comment type="caution">
    <text evidence="5">The sequence shown here is derived from an EMBL/GenBank/DDBJ whole genome shotgun (WGS) entry which is preliminary data.</text>
</comment>
<feature type="region of interest" description="Disordered" evidence="2">
    <location>
        <begin position="555"/>
        <end position="587"/>
    </location>
</feature>
<organism evidence="5 6">
    <name type="scientific">Coprinopsis cinerea (strain Okayama-7 / 130 / ATCC MYA-4618 / FGSC 9003)</name>
    <name type="common">Inky cap fungus</name>
    <name type="synonym">Hormographiella aspergillata</name>
    <dbReference type="NCBI Taxonomy" id="240176"/>
    <lineage>
        <taxon>Eukaryota</taxon>
        <taxon>Fungi</taxon>
        <taxon>Dikarya</taxon>
        <taxon>Basidiomycota</taxon>
        <taxon>Agaricomycotina</taxon>
        <taxon>Agaricomycetes</taxon>
        <taxon>Agaricomycetidae</taxon>
        <taxon>Agaricales</taxon>
        <taxon>Agaricineae</taxon>
        <taxon>Psathyrellaceae</taxon>
        <taxon>Coprinopsis</taxon>
    </lineage>
</organism>
<feature type="compositionally biased region" description="Low complexity" evidence="2">
    <location>
        <begin position="560"/>
        <end position="569"/>
    </location>
</feature>
<dbReference type="SUPFAM" id="SSF50630">
    <property type="entry name" value="Acid proteases"/>
    <property type="match status" value="1"/>
</dbReference>
<evidence type="ECO:0000313" key="5">
    <source>
        <dbReference type="EMBL" id="EAU86678.2"/>
    </source>
</evidence>
<feature type="signal peptide" evidence="3">
    <location>
        <begin position="1"/>
        <end position="24"/>
    </location>
</feature>
<dbReference type="InterPro" id="IPR001461">
    <property type="entry name" value="Aspartic_peptidase_A1"/>
</dbReference>
<comment type="similarity">
    <text evidence="1">Belongs to the peptidase A1 family.</text>
</comment>
<dbReference type="PANTHER" id="PTHR47966">
    <property type="entry name" value="BETA-SITE APP-CLEAVING ENZYME, ISOFORM A-RELATED"/>
    <property type="match status" value="1"/>
</dbReference>
<evidence type="ECO:0000256" key="3">
    <source>
        <dbReference type="SAM" id="SignalP"/>
    </source>
</evidence>
<dbReference type="OrthoDB" id="3089at2759"/>
<feature type="chain" id="PRO_5002727381" description="Peptidase A1 domain-containing protein" evidence="3">
    <location>
        <begin position="25"/>
        <end position="602"/>
    </location>
</feature>
<dbReference type="PROSITE" id="PS51767">
    <property type="entry name" value="PEPTIDASE_A1"/>
    <property type="match status" value="1"/>
</dbReference>
<feature type="region of interest" description="Disordered" evidence="2">
    <location>
        <begin position="219"/>
        <end position="246"/>
    </location>
</feature>
<dbReference type="EMBL" id="AACS02000012">
    <property type="protein sequence ID" value="EAU86678.2"/>
    <property type="molecule type" value="Genomic_DNA"/>
</dbReference>
<evidence type="ECO:0000256" key="2">
    <source>
        <dbReference type="SAM" id="MobiDB-lite"/>
    </source>
</evidence>